<dbReference type="OrthoDB" id="295656at2759"/>
<keyword evidence="7" id="KW-0539">Nucleus</keyword>
<dbReference type="PANTHER" id="PTHR10855:SF2">
    <property type="entry name" value="COP9 SIGNALOSOME COMPLEX SUBUNIT 4"/>
    <property type="match status" value="1"/>
</dbReference>
<evidence type="ECO:0000259" key="8">
    <source>
        <dbReference type="PROSITE" id="PS50250"/>
    </source>
</evidence>
<dbReference type="AlphaFoldDB" id="A0A9W8HKN3"/>
<comment type="subcellular location">
    <subcellularLocation>
        <location evidence="2">Cytoplasm</location>
    </subcellularLocation>
    <subcellularLocation>
        <location evidence="1">Nucleus</location>
    </subcellularLocation>
</comment>
<dbReference type="Proteomes" id="UP001140172">
    <property type="component" value="Unassembled WGS sequence"/>
</dbReference>
<dbReference type="InterPro" id="IPR000717">
    <property type="entry name" value="PCI_dom"/>
</dbReference>
<dbReference type="PROSITE" id="PS50250">
    <property type="entry name" value="PCI"/>
    <property type="match status" value="1"/>
</dbReference>
<evidence type="ECO:0000256" key="4">
    <source>
        <dbReference type="ARBA" id="ARBA00014881"/>
    </source>
</evidence>
<dbReference type="SUPFAM" id="SSF48452">
    <property type="entry name" value="TPR-like"/>
    <property type="match status" value="1"/>
</dbReference>
<dbReference type="Gene3D" id="1.10.10.10">
    <property type="entry name" value="Winged helix-like DNA-binding domain superfamily/Winged helix DNA-binding domain"/>
    <property type="match status" value="1"/>
</dbReference>
<evidence type="ECO:0000256" key="3">
    <source>
        <dbReference type="ARBA" id="ARBA00010417"/>
    </source>
</evidence>
<dbReference type="SUPFAM" id="SSF46785">
    <property type="entry name" value="Winged helix' DNA-binding domain"/>
    <property type="match status" value="1"/>
</dbReference>
<proteinExistence type="inferred from homology"/>
<dbReference type="InterPro" id="IPR054559">
    <property type="entry name" value="PSMD12-CSN4-like_N"/>
</dbReference>
<evidence type="ECO:0000313" key="10">
    <source>
        <dbReference type="Proteomes" id="UP001140172"/>
    </source>
</evidence>
<dbReference type="SMART" id="SM00088">
    <property type="entry name" value="PINT"/>
    <property type="match status" value="1"/>
</dbReference>
<evidence type="ECO:0000256" key="1">
    <source>
        <dbReference type="ARBA" id="ARBA00004123"/>
    </source>
</evidence>
<name>A0A9W8HKN3_9FUNG</name>
<evidence type="ECO:0000256" key="6">
    <source>
        <dbReference type="ARBA" id="ARBA00022790"/>
    </source>
</evidence>
<dbReference type="Pfam" id="PF22241">
    <property type="entry name" value="PSMD12-CSN4_N"/>
    <property type="match status" value="1"/>
</dbReference>
<dbReference type="InterPro" id="IPR036390">
    <property type="entry name" value="WH_DNA-bd_sf"/>
</dbReference>
<feature type="domain" description="PCI" evidence="8">
    <location>
        <begin position="211"/>
        <end position="372"/>
    </location>
</feature>
<keyword evidence="5" id="KW-0963">Cytoplasm</keyword>
<comment type="similarity">
    <text evidence="3">Belongs to the CSN4 family.</text>
</comment>
<protein>
    <recommendedName>
        <fullName evidence="4">COP9 signalosome complex subunit 4</fullName>
    </recommendedName>
</protein>
<sequence>MTAQFDQLVAEIAALYRGDGAADNLEQIASGFVNKKLAECGAEGSEQQQALLVNIIDASLNDQVASPVSLAVIKEVVAIVDTNEHHLDGESQQKVIRHLLGRVQQRPTVFEHVIISARLALSNILVAQLSWEEAAQELREIRSEHLQRSAPPELRFTVYVRIMEYFEQAGNLDQAVLALNRAASVVPTVKDVNQIIWYRRVQARIYERTHRYIEAANTYRNISQSEAKGVEEQKKMLDRAIRCVVLAAAGPQKMRVMAGLHREKLAASLQSFSLLENMVLKRLIRPAELEEFSARARLSPSTTETLVRAVREHNVFVLSSLYTNMKFANLGRSLGIGAEEAEDTCANMIAEGRMKGRIDQVDGVVTFEGSHEVEEVAAAISMKKQATAQPPPMHFRETVAAKWDLRIVNLCQAIEDSVDLLIERQPAYAQTLFKSMEHQGE</sequence>
<keyword evidence="6" id="KW-0736">Signalosome</keyword>
<dbReference type="InterPro" id="IPR040134">
    <property type="entry name" value="PSMD12/CSN4"/>
</dbReference>
<dbReference type="EMBL" id="JANBUM010000038">
    <property type="protein sequence ID" value="KAJ2786961.1"/>
    <property type="molecule type" value="Genomic_DNA"/>
</dbReference>
<dbReference type="Pfam" id="PF01399">
    <property type="entry name" value="PCI"/>
    <property type="match status" value="1"/>
</dbReference>
<dbReference type="GO" id="GO:0008180">
    <property type="term" value="C:COP9 signalosome"/>
    <property type="evidence" value="ECO:0007669"/>
    <property type="project" value="UniProtKB-KW"/>
</dbReference>
<comment type="caution">
    <text evidence="9">The sequence shown here is derived from an EMBL/GenBank/DDBJ whole genome shotgun (WGS) entry which is preliminary data.</text>
</comment>
<keyword evidence="10" id="KW-1185">Reference proteome</keyword>
<organism evidence="9 10">
    <name type="scientific">Coemansia interrupta</name>
    <dbReference type="NCBI Taxonomy" id="1126814"/>
    <lineage>
        <taxon>Eukaryota</taxon>
        <taxon>Fungi</taxon>
        <taxon>Fungi incertae sedis</taxon>
        <taxon>Zoopagomycota</taxon>
        <taxon>Kickxellomycotina</taxon>
        <taxon>Kickxellomycetes</taxon>
        <taxon>Kickxellales</taxon>
        <taxon>Kickxellaceae</taxon>
        <taxon>Coemansia</taxon>
    </lineage>
</organism>
<evidence type="ECO:0000313" key="9">
    <source>
        <dbReference type="EMBL" id="KAJ2786961.1"/>
    </source>
</evidence>
<gene>
    <name evidence="9" type="ORF">GGI15_001122</name>
</gene>
<reference evidence="9" key="1">
    <citation type="submission" date="2022-07" db="EMBL/GenBank/DDBJ databases">
        <title>Phylogenomic reconstructions and comparative analyses of Kickxellomycotina fungi.</title>
        <authorList>
            <person name="Reynolds N.K."/>
            <person name="Stajich J.E."/>
            <person name="Barry K."/>
            <person name="Grigoriev I.V."/>
            <person name="Crous P."/>
            <person name="Smith M.E."/>
        </authorList>
    </citation>
    <scope>NUCLEOTIDE SEQUENCE</scope>
    <source>
        <strain evidence="9">BCRC 34489</strain>
    </source>
</reference>
<dbReference type="Gene3D" id="1.25.40.10">
    <property type="entry name" value="Tetratricopeptide repeat domain"/>
    <property type="match status" value="1"/>
</dbReference>
<evidence type="ECO:0000256" key="7">
    <source>
        <dbReference type="ARBA" id="ARBA00023242"/>
    </source>
</evidence>
<dbReference type="InterPro" id="IPR036388">
    <property type="entry name" value="WH-like_DNA-bd_sf"/>
</dbReference>
<accession>A0A9W8HKN3</accession>
<dbReference type="InterPro" id="IPR011990">
    <property type="entry name" value="TPR-like_helical_dom_sf"/>
</dbReference>
<evidence type="ECO:0000256" key="2">
    <source>
        <dbReference type="ARBA" id="ARBA00004496"/>
    </source>
</evidence>
<dbReference type="PANTHER" id="PTHR10855">
    <property type="entry name" value="26S PROTEASOME NON-ATPASE REGULATORY SUBUNIT 12/COP9 SIGNALOSOME COMPLEX SUBUNIT 4"/>
    <property type="match status" value="1"/>
</dbReference>
<evidence type="ECO:0000256" key="5">
    <source>
        <dbReference type="ARBA" id="ARBA00022490"/>
    </source>
</evidence>
<dbReference type="GO" id="GO:0005829">
    <property type="term" value="C:cytosol"/>
    <property type="evidence" value="ECO:0007669"/>
    <property type="project" value="TreeGrafter"/>
</dbReference>